<proteinExistence type="predicted"/>
<feature type="compositionally biased region" description="Polar residues" evidence="6">
    <location>
        <begin position="268"/>
        <end position="281"/>
    </location>
</feature>
<comment type="caution">
    <text evidence="8">The sequence shown here is derived from an EMBL/GenBank/DDBJ whole genome shotgun (WGS) entry which is preliminary data.</text>
</comment>
<name>A0A8I2YNQ6_9AGAM</name>
<sequence>MSKPKTEIHMWGSAATGLRKPTSRRFSAFAVNTQNHSSLPPRRTPNEYPFLDTCPYTMSILTPSESRAFQSFLEAFPMDWNMQFEISHEHMPPARGKEELSKATKDLMSLDGDKWRYPLGPCSPSESSVTPGHKQQQMQANPLTLLYSARHQQSLPRNAEDAELANPLSAHLGSSTVHTQLPFYHVINSTLDPKRSCADSLPYDHSSSSSSSRQSPVDPLASSSSAARYPSSKRSPPPDANLSNKRHRPSSSQNHSDELQLPPQSKVSLLSPSQKKANHIQSEQKRRANIRRGYDALCETVPALREACQVEDEQLFADGKPRNRRRGKGKGKIDDGEKVDGRAGPRSENVVLSKSIDYLQELLSERDALMQRLQAARSALPADHPLLHPPPDAPLPLWERKWTGGEQNDEDDEDD</sequence>
<keyword evidence="3" id="KW-0238">DNA-binding</keyword>
<keyword evidence="9" id="KW-1185">Reference proteome</keyword>
<dbReference type="EMBL" id="JAGFBS010000018">
    <property type="protein sequence ID" value="KAG6374377.1"/>
    <property type="molecule type" value="Genomic_DNA"/>
</dbReference>
<evidence type="ECO:0000313" key="9">
    <source>
        <dbReference type="Proteomes" id="UP000683000"/>
    </source>
</evidence>
<reference evidence="8" key="1">
    <citation type="submission" date="2021-03" db="EMBL/GenBank/DDBJ databases">
        <title>Evolutionary innovations through gain and loss of genes in the ectomycorrhizal Boletales.</title>
        <authorList>
            <person name="Wu G."/>
            <person name="Miyauchi S."/>
            <person name="Morin E."/>
            <person name="Yang Z.-L."/>
            <person name="Xu J."/>
            <person name="Martin F.M."/>
        </authorList>
    </citation>
    <scope>NUCLEOTIDE SEQUENCE</scope>
    <source>
        <strain evidence="8">BR01</strain>
    </source>
</reference>
<evidence type="ECO:0000256" key="5">
    <source>
        <dbReference type="ARBA" id="ARBA00023242"/>
    </source>
</evidence>
<feature type="region of interest" description="Disordered" evidence="6">
    <location>
        <begin position="379"/>
        <end position="415"/>
    </location>
</feature>
<keyword evidence="4" id="KW-0804">Transcription</keyword>
<dbReference type="PANTHER" id="PTHR15741:SF27">
    <property type="entry name" value="TRANSCRIPTION FACTOR AP-4"/>
    <property type="match status" value="1"/>
</dbReference>
<evidence type="ECO:0000256" key="2">
    <source>
        <dbReference type="ARBA" id="ARBA00023015"/>
    </source>
</evidence>
<dbReference type="InterPro" id="IPR052207">
    <property type="entry name" value="Max-like/E-box_TFs"/>
</dbReference>
<organism evidence="8 9">
    <name type="scientific">Boletus reticuloceps</name>
    <dbReference type="NCBI Taxonomy" id="495285"/>
    <lineage>
        <taxon>Eukaryota</taxon>
        <taxon>Fungi</taxon>
        <taxon>Dikarya</taxon>
        <taxon>Basidiomycota</taxon>
        <taxon>Agaricomycotina</taxon>
        <taxon>Agaricomycetes</taxon>
        <taxon>Agaricomycetidae</taxon>
        <taxon>Boletales</taxon>
        <taxon>Boletineae</taxon>
        <taxon>Boletaceae</taxon>
        <taxon>Boletoideae</taxon>
        <taxon>Boletus</taxon>
    </lineage>
</organism>
<protein>
    <recommendedName>
        <fullName evidence="7">BHLH domain-containing protein</fullName>
    </recommendedName>
</protein>
<evidence type="ECO:0000256" key="3">
    <source>
        <dbReference type="ARBA" id="ARBA00023125"/>
    </source>
</evidence>
<dbReference type="Gene3D" id="4.10.280.10">
    <property type="entry name" value="Helix-loop-helix DNA-binding domain"/>
    <property type="match status" value="1"/>
</dbReference>
<feature type="domain" description="BHLH" evidence="7">
    <location>
        <begin position="274"/>
        <end position="362"/>
    </location>
</feature>
<accession>A0A8I2YNQ6</accession>
<dbReference type="OrthoDB" id="5778525at2759"/>
<feature type="region of interest" description="Disordered" evidence="6">
    <location>
        <begin position="268"/>
        <end position="287"/>
    </location>
</feature>
<dbReference type="GO" id="GO:0005634">
    <property type="term" value="C:nucleus"/>
    <property type="evidence" value="ECO:0007669"/>
    <property type="project" value="UniProtKB-SubCell"/>
</dbReference>
<feature type="compositionally biased region" description="Basic and acidic residues" evidence="6">
    <location>
        <begin position="331"/>
        <end position="345"/>
    </location>
</feature>
<dbReference type="GO" id="GO:0046983">
    <property type="term" value="F:protein dimerization activity"/>
    <property type="evidence" value="ECO:0007669"/>
    <property type="project" value="InterPro"/>
</dbReference>
<feature type="region of interest" description="Disordered" evidence="6">
    <location>
        <begin position="198"/>
        <end position="263"/>
    </location>
</feature>
<dbReference type="InterPro" id="IPR011598">
    <property type="entry name" value="bHLH_dom"/>
</dbReference>
<gene>
    <name evidence="8" type="ORF">JVT61DRAFT_4413</name>
</gene>
<dbReference type="InterPro" id="IPR036638">
    <property type="entry name" value="HLH_DNA-bd_sf"/>
</dbReference>
<dbReference type="GO" id="GO:0000981">
    <property type="term" value="F:DNA-binding transcription factor activity, RNA polymerase II-specific"/>
    <property type="evidence" value="ECO:0007669"/>
    <property type="project" value="TreeGrafter"/>
</dbReference>
<evidence type="ECO:0000259" key="7">
    <source>
        <dbReference type="PROSITE" id="PS50888"/>
    </source>
</evidence>
<evidence type="ECO:0000256" key="6">
    <source>
        <dbReference type="SAM" id="MobiDB-lite"/>
    </source>
</evidence>
<evidence type="ECO:0000313" key="8">
    <source>
        <dbReference type="EMBL" id="KAG6374377.1"/>
    </source>
</evidence>
<keyword evidence="2" id="KW-0805">Transcription regulation</keyword>
<dbReference type="GO" id="GO:0000978">
    <property type="term" value="F:RNA polymerase II cis-regulatory region sequence-specific DNA binding"/>
    <property type="evidence" value="ECO:0007669"/>
    <property type="project" value="TreeGrafter"/>
</dbReference>
<dbReference type="Proteomes" id="UP000683000">
    <property type="component" value="Unassembled WGS sequence"/>
</dbReference>
<dbReference type="SUPFAM" id="SSF47459">
    <property type="entry name" value="HLH, helix-loop-helix DNA-binding domain"/>
    <property type="match status" value="1"/>
</dbReference>
<dbReference type="AlphaFoldDB" id="A0A8I2YNQ6"/>
<feature type="compositionally biased region" description="Low complexity" evidence="6">
    <location>
        <begin position="219"/>
        <end position="234"/>
    </location>
</feature>
<evidence type="ECO:0000256" key="1">
    <source>
        <dbReference type="ARBA" id="ARBA00004123"/>
    </source>
</evidence>
<feature type="region of interest" description="Disordered" evidence="6">
    <location>
        <begin position="319"/>
        <end position="346"/>
    </location>
</feature>
<dbReference type="PROSITE" id="PS50888">
    <property type="entry name" value="BHLH"/>
    <property type="match status" value="1"/>
</dbReference>
<keyword evidence="5" id="KW-0539">Nucleus</keyword>
<dbReference type="PANTHER" id="PTHR15741">
    <property type="entry name" value="BASIC HELIX-LOOP-HELIX ZIP TRANSCRIPTION FACTOR"/>
    <property type="match status" value="1"/>
</dbReference>
<comment type="subcellular location">
    <subcellularLocation>
        <location evidence="1">Nucleus</location>
    </subcellularLocation>
</comment>
<evidence type="ECO:0000256" key="4">
    <source>
        <dbReference type="ARBA" id="ARBA00023163"/>
    </source>
</evidence>